<dbReference type="InterPro" id="IPR001650">
    <property type="entry name" value="Helicase_C-like"/>
</dbReference>
<dbReference type="SUPFAM" id="SSF52540">
    <property type="entry name" value="P-loop containing nucleoside triphosphate hydrolases"/>
    <property type="match status" value="1"/>
</dbReference>
<name>A0A9P6GV61_9MICR</name>
<dbReference type="CDD" id="cd18793">
    <property type="entry name" value="SF2_C_SNF"/>
    <property type="match status" value="1"/>
</dbReference>
<dbReference type="GO" id="GO:0016887">
    <property type="term" value="F:ATP hydrolysis activity"/>
    <property type="evidence" value="ECO:0007669"/>
    <property type="project" value="InterPro"/>
</dbReference>
<keyword evidence="6" id="KW-1185">Reference proteome</keyword>
<dbReference type="PROSITE" id="PS51194">
    <property type="entry name" value="HELICASE_CTER"/>
    <property type="match status" value="1"/>
</dbReference>
<dbReference type="Pfam" id="PF00271">
    <property type="entry name" value="Helicase_C"/>
    <property type="match status" value="1"/>
</dbReference>
<evidence type="ECO:0000256" key="2">
    <source>
        <dbReference type="ARBA" id="ARBA00022801"/>
    </source>
</evidence>
<proteinExistence type="predicted"/>
<dbReference type="PANTHER" id="PTHR36498:SF1">
    <property type="entry name" value="TATA-BINDING PROTEIN-ASSOCIATED FACTOR 172"/>
    <property type="match status" value="1"/>
</dbReference>
<sequence>KTTTKTTTTKTTTKNDQDVEKMYKKLEEINKKILPFILRRLKIDVLTDLPPKIIRDVTVEMGPIQQEIYSNIDCDVEDLSYSTAAKGLKRTRDLLHAASHSAYFRPNSGETPCKVKALEDIINLCGGEDIRNKILIFFQYKSSIDFVLKDLKNINLKYLRLDGSVPSSKRSKIAQDFNEGPVPLLFLTTQVGGLGLNLTGADTVVFYEHDWNPFNDLQAMDRAHRIGQKKTVNVFRLITKGTLEEKVMDLQSFKMFIASSLVSQQNADIETMDTKDLLERFQ</sequence>
<dbReference type="OrthoDB" id="448448at2759"/>
<dbReference type="PANTHER" id="PTHR36498">
    <property type="entry name" value="TATA-BINDING PROTEIN-ASSOCIATED FACTOR 172"/>
    <property type="match status" value="1"/>
</dbReference>
<dbReference type="InterPro" id="IPR044972">
    <property type="entry name" value="Mot1"/>
</dbReference>
<dbReference type="Pfam" id="PF00176">
    <property type="entry name" value="SNF2-rel_dom"/>
    <property type="match status" value="1"/>
</dbReference>
<dbReference type="GO" id="GO:0003677">
    <property type="term" value="F:DNA binding"/>
    <property type="evidence" value="ECO:0007669"/>
    <property type="project" value="InterPro"/>
</dbReference>
<keyword evidence="2" id="KW-0378">Hydrolase</keyword>
<evidence type="ECO:0000256" key="3">
    <source>
        <dbReference type="ARBA" id="ARBA00022840"/>
    </source>
</evidence>
<dbReference type="InterPro" id="IPR049730">
    <property type="entry name" value="SNF2/RAD54-like_C"/>
</dbReference>
<dbReference type="InterPro" id="IPR000330">
    <property type="entry name" value="SNF2_N"/>
</dbReference>
<dbReference type="AlphaFoldDB" id="A0A9P6GV61"/>
<dbReference type="GO" id="GO:0017025">
    <property type="term" value="F:TBP-class protein binding"/>
    <property type="evidence" value="ECO:0007669"/>
    <property type="project" value="InterPro"/>
</dbReference>
<feature type="domain" description="Helicase C-terminal" evidence="4">
    <location>
        <begin position="117"/>
        <end position="275"/>
    </location>
</feature>
<dbReference type="InterPro" id="IPR027417">
    <property type="entry name" value="P-loop_NTPase"/>
</dbReference>
<evidence type="ECO:0000259" key="4">
    <source>
        <dbReference type="PROSITE" id="PS51194"/>
    </source>
</evidence>
<evidence type="ECO:0000313" key="6">
    <source>
        <dbReference type="Proteomes" id="UP000740883"/>
    </source>
</evidence>
<dbReference type="FunFam" id="3.40.50.300:FF:003398">
    <property type="entry name" value="Mot1 helicase-like protein"/>
    <property type="match status" value="1"/>
</dbReference>
<dbReference type="Gene3D" id="3.40.50.300">
    <property type="entry name" value="P-loop containing nucleotide triphosphate hydrolases"/>
    <property type="match status" value="1"/>
</dbReference>
<dbReference type="Proteomes" id="UP000740883">
    <property type="component" value="Unassembled WGS sequence"/>
</dbReference>
<dbReference type="SMART" id="SM00490">
    <property type="entry name" value="HELICc"/>
    <property type="match status" value="1"/>
</dbReference>
<protein>
    <submittedName>
        <fullName evidence="5">TATA-binding protein-associated factor MOT1</fullName>
    </submittedName>
</protein>
<dbReference type="GO" id="GO:0005524">
    <property type="term" value="F:ATP binding"/>
    <property type="evidence" value="ECO:0007669"/>
    <property type="project" value="InterPro"/>
</dbReference>
<reference evidence="5 6" key="1">
    <citation type="journal article" date="2020" name="Genome Biol. Evol.">
        <title>Comparative genomics of strictly vertically transmitted, feminizing microsporidia endosymbionts of amphipod crustaceans.</title>
        <authorList>
            <person name="Cormier A."/>
            <person name="Chebbi M.A."/>
            <person name="Giraud I."/>
            <person name="Wattier R."/>
            <person name="Teixeira M."/>
            <person name="Gilbert C."/>
            <person name="Rigaud T."/>
            <person name="Cordaux R."/>
        </authorList>
    </citation>
    <scope>NUCLEOTIDE SEQUENCE [LARGE SCALE GENOMIC DNA]</scope>
    <source>
        <strain evidence="5 6">Ou3-Ou53</strain>
    </source>
</reference>
<keyword evidence="1" id="KW-0547">Nucleotide-binding</keyword>
<feature type="non-terminal residue" evidence="5">
    <location>
        <position position="1"/>
    </location>
</feature>
<dbReference type="EMBL" id="SBJO01001202">
    <property type="protein sequence ID" value="KAF9749465.1"/>
    <property type="molecule type" value="Genomic_DNA"/>
</dbReference>
<evidence type="ECO:0000256" key="1">
    <source>
        <dbReference type="ARBA" id="ARBA00022741"/>
    </source>
</evidence>
<evidence type="ECO:0000313" key="5">
    <source>
        <dbReference type="EMBL" id="KAF9749465.1"/>
    </source>
</evidence>
<gene>
    <name evidence="5" type="primary">MOT1</name>
    <name evidence="5" type="ORF">NGRA_3471</name>
</gene>
<accession>A0A9P6GV61</accession>
<organism evidence="5 6">
    <name type="scientific">Nosema granulosis</name>
    <dbReference type="NCBI Taxonomy" id="83296"/>
    <lineage>
        <taxon>Eukaryota</taxon>
        <taxon>Fungi</taxon>
        <taxon>Fungi incertae sedis</taxon>
        <taxon>Microsporidia</taxon>
        <taxon>Nosematidae</taxon>
        <taxon>Nosema</taxon>
    </lineage>
</organism>
<keyword evidence="3" id="KW-0067">ATP-binding</keyword>
<comment type="caution">
    <text evidence="5">The sequence shown here is derived from an EMBL/GenBank/DDBJ whole genome shotgun (WGS) entry which is preliminary data.</text>
</comment>